<dbReference type="PANTHER" id="PTHR43142:SF1">
    <property type="entry name" value="CARBOXYLIC ESTER HYDROLASE"/>
    <property type="match status" value="1"/>
</dbReference>
<evidence type="ECO:0000313" key="8">
    <source>
        <dbReference type="EMBL" id="CAH2107934.1"/>
    </source>
</evidence>
<dbReference type="InterPro" id="IPR019819">
    <property type="entry name" value="Carboxylesterase_B_CS"/>
</dbReference>
<evidence type="ECO:0000256" key="3">
    <source>
        <dbReference type="ARBA" id="ARBA00022801"/>
    </source>
</evidence>
<dbReference type="PANTHER" id="PTHR43142">
    <property type="entry name" value="CARBOXYLIC ESTER HYDROLASE"/>
    <property type="match status" value="1"/>
</dbReference>
<keyword evidence="3 6" id="KW-0378">Hydrolase</keyword>
<dbReference type="AlphaFoldDB" id="A0AAU9V9B8"/>
<dbReference type="FunFam" id="3.40.50.1820:FF:000155">
    <property type="entry name" value="Carboxylic ester hydrolase"/>
    <property type="match status" value="1"/>
</dbReference>
<sequence>MKILLYVLLLVATCHCHHKHNRDHRNDHDTALPITTTPYGEFRGGYNVTRRGRKFETYRGIRYAEPPVGDLRFQPPVPIIEYKNPVDASKDGPLCPFRAMTIRDIDEDCLTINVYTPLKKDRTKPLPVIFYIHAGGFYSMSGRSDLAGPHYLLDRNIVLVTINYRIGTLGFLSTGDELAPGNNGFKDQVAALQWVQRNIAAFGGNPNKVTIAGCSAGSISVFLHMISPMSKGLFHRAISMSGSPLKVRPFTDNLYQLAVRQAKILDCPTTDSKAIVDCLKDKPWKEIGDSVSEFYEFGFDPLSIWVPVVEKNFGQERFLPIDPVTAVKEGKIHAVPYIVSQTQDEFSWKAYTILHNETLLEKMNSEWESIAPISFLLPRNNGSHAANQLRTEYLHDKPLKNDDESAKNLGLLYQDSIVSYPVHKLANLMCHYSPQPVWYYEFAYIGAHSHYEDPVSKKPVGAVHHDDLIYLFSLNYRFPEIGTNGSDATMVDRMTGIWYSFAEHGDPNYSDLKELEGLQWPRMLPENRRYLRIDNELNIHKNLKEDRMKIWEELFPITY</sequence>
<organism evidence="8 9">
    <name type="scientific">Euphydryas editha</name>
    <name type="common">Edith's checkerspot</name>
    <dbReference type="NCBI Taxonomy" id="104508"/>
    <lineage>
        <taxon>Eukaryota</taxon>
        <taxon>Metazoa</taxon>
        <taxon>Ecdysozoa</taxon>
        <taxon>Arthropoda</taxon>
        <taxon>Hexapoda</taxon>
        <taxon>Insecta</taxon>
        <taxon>Pterygota</taxon>
        <taxon>Neoptera</taxon>
        <taxon>Endopterygota</taxon>
        <taxon>Lepidoptera</taxon>
        <taxon>Glossata</taxon>
        <taxon>Ditrysia</taxon>
        <taxon>Papilionoidea</taxon>
        <taxon>Nymphalidae</taxon>
        <taxon>Nymphalinae</taxon>
        <taxon>Euphydryas</taxon>
    </lineage>
</organism>
<dbReference type="EMBL" id="CAKOGL010000031">
    <property type="protein sequence ID" value="CAH2107934.1"/>
    <property type="molecule type" value="Genomic_DNA"/>
</dbReference>
<evidence type="ECO:0000256" key="5">
    <source>
        <dbReference type="ARBA" id="ARBA00023180"/>
    </source>
</evidence>
<evidence type="ECO:0000259" key="7">
    <source>
        <dbReference type="Pfam" id="PF00135"/>
    </source>
</evidence>
<keyword evidence="4" id="KW-1015">Disulfide bond</keyword>
<feature type="chain" id="PRO_5043109844" description="Carboxylic ester hydrolase" evidence="6">
    <location>
        <begin position="17"/>
        <end position="559"/>
    </location>
</feature>
<dbReference type="EC" id="3.1.1.-" evidence="6"/>
<dbReference type="SUPFAM" id="SSF53474">
    <property type="entry name" value="alpha/beta-Hydrolases"/>
    <property type="match status" value="1"/>
</dbReference>
<dbReference type="GO" id="GO:0052689">
    <property type="term" value="F:carboxylic ester hydrolase activity"/>
    <property type="evidence" value="ECO:0007669"/>
    <property type="project" value="UniProtKB-KW"/>
</dbReference>
<proteinExistence type="inferred from homology"/>
<evidence type="ECO:0000256" key="1">
    <source>
        <dbReference type="ARBA" id="ARBA00005964"/>
    </source>
</evidence>
<evidence type="ECO:0000256" key="4">
    <source>
        <dbReference type="ARBA" id="ARBA00023157"/>
    </source>
</evidence>
<gene>
    <name evidence="8" type="ORF">EEDITHA_LOCUS21917</name>
</gene>
<evidence type="ECO:0000256" key="2">
    <source>
        <dbReference type="ARBA" id="ARBA00022487"/>
    </source>
</evidence>
<protein>
    <recommendedName>
        <fullName evidence="6">Carboxylic ester hydrolase</fullName>
        <ecNumber evidence="6">3.1.1.-</ecNumber>
    </recommendedName>
</protein>
<evidence type="ECO:0000313" key="9">
    <source>
        <dbReference type="Proteomes" id="UP001153954"/>
    </source>
</evidence>
<dbReference type="InterPro" id="IPR002018">
    <property type="entry name" value="CarbesteraseB"/>
</dbReference>
<name>A0AAU9V9B8_EUPED</name>
<accession>A0AAU9V9B8</accession>
<comment type="similarity">
    <text evidence="1 6">Belongs to the type-B carboxylesterase/lipase family.</text>
</comment>
<dbReference type="Proteomes" id="UP001153954">
    <property type="component" value="Unassembled WGS sequence"/>
</dbReference>
<keyword evidence="5" id="KW-0325">Glycoprotein</keyword>
<reference evidence="8" key="1">
    <citation type="submission" date="2022-03" db="EMBL/GenBank/DDBJ databases">
        <authorList>
            <person name="Tunstrom K."/>
        </authorList>
    </citation>
    <scope>NUCLEOTIDE SEQUENCE</scope>
</reference>
<feature type="signal peptide" evidence="6">
    <location>
        <begin position="1"/>
        <end position="16"/>
    </location>
</feature>
<feature type="domain" description="Carboxylesterase type B" evidence="7">
    <location>
        <begin position="33"/>
        <end position="551"/>
    </location>
</feature>
<dbReference type="InterPro" id="IPR019826">
    <property type="entry name" value="Carboxylesterase_B_AS"/>
</dbReference>
<keyword evidence="9" id="KW-1185">Reference proteome</keyword>
<keyword evidence="6" id="KW-0732">Signal</keyword>
<dbReference type="InterPro" id="IPR029058">
    <property type="entry name" value="AB_hydrolase_fold"/>
</dbReference>
<dbReference type="PROSITE" id="PS00941">
    <property type="entry name" value="CARBOXYLESTERASE_B_2"/>
    <property type="match status" value="1"/>
</dbReference>
<dbReference type="PROSITE" id="PS00122">
    <property type="entry name" value="CARBOXYLESTERASE_B_1"/>
    <property type="match status" value="1"/>
</dbReference>
<comment type="caution">
    <text evidence="8">The sequence shown here is derived from an EMBL/GenBank/DDBJ whole genome shotgun (WGS) entry which is preliminary data.</text>
</comment>
<dbReference type="Gene3D" id="3.40.50.1820">
    <property type="entry name" value="alpha/beta hydrolase"/>
    <property type="match status" value="1"/>
</dbReference>
<dbReference type="Pfam" id="PF00135">
    <property type="entry name" value="COesterase"/>
    <property type="match status" value="1"/>
</dbReference>
<evidence type="ECO:0000256" key="6">
    <source>
        <dbReference type="RuleBase" id="RU361235"/>
    </source>
</evidence>
<keyword evidence="2" id="KW-0719">Serine esterase</keyword>